<comment type="caution">
    <text evidence="2">The sequence shown here is derived from an EMBL/GenBank/DDBJ whole genome shotgun (WGS) entry which is preliminary data.</text>
</comment>
<evidence type="ECO:0000313" key="2">
    <source>
        <dbReference type="EMBL" id="GIY10497.1"/>
    </source>
</evidence>
<dbReference type="AlphaFoldDB" id="A0AAV4QQV5"/>
<protein>
    <submittedName>
        <fullName evidence="2">Uncharacterized protein</fullName>
    </submittedName>
</protein>
<evidence type="ECO:0000313" key="3">
    <source>
        <dbReference type="Proteomes" id="UP001054945"/>
    </source>
</evidence>
<reference evidence="2 3" key="1">
    <citation type="submission" date="2021-06" db="EMBL/GenBank/DDBJ databases">
        <title>Caerostris extrusa draft genome.</title>
        <authorList>
            <person name="Kono N."/>
            <person name="Arakawa K."/>
        </authorList>
    </citation>
    <scope>NUCLEOTIDE SEQUENCE [LARGE SCALE GENOMIC DNA]</scope>
</reference>
<organism evidence="2 3">
    <name type="scientific">Caerostris extrusa</name>
    <name type="common">Bark spider</name>
    <name type="synonym">Caerostris bankana</name>
    <dbReference type="NCBI Taxonomy" id="172846"/>
    <lineage>
        <taxon>Eukaryota</taxon>
        <taxon>Metazoa</taxon>
        <taxon>Ecdysozoa</taxon>
        <taxon>Arthropoda</taxon>
        <taxon>Chelicerata</taxon>
        <taxon>Arachnida</taxon>
        <taxon>Araneae</taxon>
        <taxon>Araneomorphae</taxon>
        <taxon>Entelegynae</taxon>
        <taxon>Araneoidea</taxon>
        <taxon>Araneidae</taxon>
        <taxon>Caerostris</taxon>
    </lineage>
</organism>
<keyword evidence="3" id="KW-1185">Reference proteome</keyword>
<gene>
    <name evidence="2" type="ORF">CEXT_238081</name>
</gene>
<dbReference type="EMBL" id="BPLR01006534">
    <property type="protein sequence ID" value="GIY10497.1"/>
    <property type="molecule type" value="Genomic_DNA"/>
</dbReference>
<proteinExistence type="predicted"/>
<accession>A0AAV4QQV5</accession>
<evidence type="ECO:0000256" key="1">
    <source>
        <dbReference type="SAM" id="MobiDB-lite"/>
    </source>
</evidence>
<feature type="compositionally biased region" description="Basic and acidic residues" evidence="1">
    <location>
        <begin position="1"/>
        <end position="17"/>
    </location>
</feature>
<sequence>MKHVFDNLGKKKKKEEMQPQQQQPAVLLLGPAQTFHCLSGFTCCSNRISVIIANAREVNKRKKSSPNSILNAYLVIRMKISAWGWREEEMLRILEETKH</sequence>
<dbReference type="Proteomes" id="UP001054945">
    <property type="component" value="Unassembled WGS sequence"/>
</dbReference>
<feature type="region of interest" description="Disordered" evidence="1">
    <location>
        <begin position="1"/>
        <end position="23"/>
    </location>
</feature>
<name>A0AAV4QQV5_CAEEX</name>